<dbReference type="PRINTS" id="PR00778">
    <property type="entry name" value="HTHARSR"/>
</dbReference>
<dbReference type="InterPro" id="IPR011991">
    <property type="entry name" value="ArsR-like_HTH"/>
</dbReference>
<dbReference type="InterPro" id="IPR001845">
    <property type="entry name" value="HTH_ArsR_DNA-bd_dom"/>
</dbReference>
<accession>A0A376D1T2</accession>
<dbReference type="NCBIfam" id="NF033788">
    <property type="entry name" value="HTH_metalloreg"/>
    <property type="match status" value="1"/>
</dbReference>
<dbReference type="InterPro" id="IPR051011">
    <property type="entry name" value="Metal_resp_trans_reg"/>
</dbReference>
<dbReference type="Gene3D" id="1.10.10.10">
    <property type="entry name" value="Winged helix-like DNA-binding domain superfamily/Winged helix DNA-binding domain"/>
    <property type="match status" value="1"/>
</dbReference>
<keyword evidence="1" id="KW-0805">Transcription regulation</keyword>
<evidence type="ECO:0000256" key="4">
    <source>
        <dbReference type="SAM" id="MobiDB-lite"/>
    </source>
</evidence>
<dbReference type="CDD" id="cd00090">
    <property type="entry name" value="HTH_ARSR"/>
    <property type="match status" value="1"/>
</dbReference>
<dbReference type="InterPro" id="IPR036390">
    <property type="entry name" value="WH_DNA-bd_sf"/>
</dbReference>
<protein>
    <submittedName>
        <fullName evidence="6">Transcriptional regulator, arsR family</fullName>
    </submittedName>
</protein>
<dbReference type="PANTHER" id="PTHR43132:SF6">
    <property type="entry name" value="HTH-TYPE TRANSCRIPTIONAL REPRESSOR CZRA"/>
    <property type="match status" value="1"/>
</dbReference>
<dbReference type="GO" id="GO:0003700">
    <property type="term" value="F:DNA-binding transcription factor activity"/>
    <property type="evidence" value="ECO:0007669"/>
    <property type="project" value="InterPro"/>
</dbReference>
<evidence type="ECO:0000256" key="2">
    <source>
        <dbReference type="ARBA" id="ARBA00023125"/>
    </source>
</evidence>
<dbReference type="SMART" id="SM00418">
    <property type="entry name" value="HTH_ARSR"/>
    <property type="match status" value="1"/>
</dbReference>
<sequence>MDSSYTDRMASSPAPDARARDAECCSLSMGPLSDAEAMHFSQQFKVLADPARLRLLSILCEEGCGPMSVTELTGLTALSQPTVSHHLARLREAGLLSRQQCGRTVTHQVNKDAFAALRTLLSFD</sequence>
<dbReference type="SUPFAM" id="SSF46785">
    <property type="entry name" value="Winged helix' DNA-binding domain"/>
    <property type="match status" value="1"/>
</dbReference>
<dbReference type="EMBL" id="UFXP01000001">
    <property type="protein sequence ID" value="STC80338.1"/>
    <property type="molecule type" value="Genomic_DNA"/>
</dbReference>
<proteinExistence type="predicted"/>
<organism evidence="6 7">
    <name type="scientific">Corynebacterium minutissimum</name>
    <dbReference type="NCBI Taxonomy" id="38301"/>
    <lineage>
        <taxon>Bacteria</taxon>
        <taxon>Bacillati</taxon>
        <taxon>Actinomycetota</taxon>
        <taxon>Actinomycetes</taxon>
        <taxon>Mycobacteriales</taxon>
        <taxon>Corynebacteriaceae</taxon>
        <taxon>Corynebacterium</taxon>
    </lineage>
</organism>
<feature type="domain" description="HTH arsR-type" evidence="5">
    <location>
        <begin position="32"/>
        <end position="124"/>
    </location>
</feature>
<evidence type="ECO:0000313" key="6">
    <source>
        <dbReference type="EMBL" id="STC80338.1"/>
    </source>
</evidence>
<evidence type="ECO:0000256" key="1">
    <source>
        <dbReference type="ARBA" id="ARBA00023015"/>
    </source>
</evidence>
<dbReference type="Proteomes" id="UP000254287">
    <property type="component" value="Unassembled WGS sequence"/>
</dbReference>
<dbReference type="PROSITE" id="PS50987">
    <property type="entry name" value="HTH_ARSR_2"/>
    <property type="match status" value="1"/>
</dbReference>
<dbReference type="InterPro" id="IPR036388">
    <property type="entry name" value="WH-like_DNA-bd_sf"/>
</dbReference>
<gene>
    <name evidence="6" type="primary">arsR</name>
    <name evidence="6" type="ORF">NCTC10289_02096</name>
</gene>
<dbReference type="AlphaFoldDB" id="A0A376D1T2"/>
<dbReference type="GO" id="GO:0003677">
    <property type="term" value="F:DNA binding"/>
    <property type="evidence" value="ECO:0007669"/>
    <property type="project" value="UniProtKB-KW"/>
</dbReference>
<dbReference type="Pfam" id="PF01022">
    <property type="entry name" value="HTH_5"/>
    <property type="match status" value="1"/>
</dbReference>
<name>A0A376D1T2_9CORY</name>
<feature type="region of interest" description="Disordered" evidence="4">
    <location>
        <begin position="1"/>
        <end position="20"/>
    </location>
</feature>
<reference evidence="6 7" key="1">
    <citation type="submission" date="2018-06" db="EMBL/GenBank/DDBJ databases">
        <authorList>
            <consortium name="Pathogen Informatics"/>
            <person name="Doyle S."/>
        </authorList>
    </citation>
    <scope>NUCLEOTIDE SEQUENCE [LARGE SCALE GENOMIC DNA]</scope>
    <source>
        <strain evidence="6 7">NCTC10289</strain>
    </source>
</reference>
<dbReference type="PANTHER" id="PTHR43132">
    <property type="entry name" value="ARSENICAL RESISTANCE OPERON REPRESSOR ARSR-RELATED"/>
    <property type="match status" value="1"/>
</dbReference>
<evidence type="ECO:0000313" key="7">
    <source>
        <dbReference type="Proteomes" id="UP000254287"/>
    </source>
</evidence>
<evidence type="ECO:0000256" key="3">
    <source>
        <dbReference type="ARBA" id="ARBA00023163"/>
    </source>
</evidence>
<evidence type="ECO:0000259" key="5">
    <source>
        <dbReference type="PROSITE" id="PS50987"/>
    </source>
</evidence>
<keyword evidence="2" id="KW-0238">DNA-binding</keyword>
<keyword evidence="3" id="KW-0804">Transcription</keyword>